<dbReference type="InterPro" id="IPR003959">
    <property type="entry name" value="ATPase_AAA_core"/>
</dbReference>
<dbReference type="SUPFAM" id="SSF52540">
    <property type="entry name" value="P-loop containing nucleoside triphosphate hydrolases"/>
    <property type="match status" value="1"/>
</dbReference>
<reference evidence="10 11" key="1">
    <citation type="journal article" date="2016" name="Nat. Commun.">
        <title>Thousands of microbial genomes shed light on interconnected biogeochemical processes in an aquifer system.</title>
        <authorList>
            <person name="Anantharaman K."/>
            <person name="Brown C.T."/>
            <person name="Hug L.A."/>
            <person name="Sharon I."/>
            <person name="Castelle C.J."/>
            <person name="Probst A.J."/>
            <person name="Thomas B.C."/>
            <person name="Singh A."/>
            <person name="Wilkins M.J."/>
            <person name="Karaoz U."/>
            <person name="Brodie E.L."/>
            <person name="Williams K.H."/>
            <person name="Hubbard S.S."/>
            <person name="Banfield J.F."/>
        </authorList>
    </citation>
    <scope>NUCLEOTIDE SEQUENCE [LARGE SCALE GENOMIC DNA]</scope>
</reference>
<feature type="binding site" evidence="6">
    <location>
        <position position="367"/>
    </location>
    <ligand>
        <name>ATP</name>
        <dbReference type="ChEBI" id="CHEBI:30616"/>
    </ligand>
</feature>
<dbReference type="InterPro" id="IPR027417">
    <property type="entry name" value="P-loop_NTPase"/>
</dbReference>
<dbReference type="EMBL" id="MGFH01000035">
    <property type="protein sequence ID" value="OGM07888.1"/>
    <property type="molecule type" value="Genomic_DNA"/>
</dbReference>
<comment type="caution">
    <text evidence="10">The sequence shown here is derived from an EMBL/GenBank/DDBJ whole genome shotgun (WGS) entry which is preliminary data.</text>
</comment>
<comment type="function">
    <text evidence="6">ATPase subunit of a proteasome-like degradation complex; this subunit has chaperone activity. The binding of ATP and its subsequent hydrolysis by HslU are essential for unfolding of protein substrates subsequently hydrolyzed by HslV. HslU recognizes the N-terminal part of its protein substrates and unfolds these before they are guided to HslV for hydrolysis.</text>
</comment>
<comment type="subcellular location">
    <subcellularLocation>
        <location evidence="6">Cytoplasm</location>
    </subcellularLocation>
</comment>
<feature type="region of interest" description="Disordered" evidence="7">
    <location>
        <begin position="168"/>
        <end position="197"/>
    </location>
</feature>
<dbReference type="NCBIfam" id="NF003544">
    <property type="entry name" value="PRK05201.1"/>
    <property type="match status" value="1"/>
</dbReference>
<dbReference type="Gene3D" id="3.40.50.300">
    <property type="entry name" value="P-loop containing nucleotide triphosphate hydrolases"/>
    <property type="match status" value="2"/>
</dbReference>
<dbReference type="InterPro" id="IPR003593">
    <property type="entry name" value="AAA+_ATPase"/>
</dbReference>
<dbReference type="AlphaFoldDB" id="A0A1F7X0I3"/>
<dbReference type="PANTHER" id="PTHR48102:SF3">
    <property type="entry name" value="ATP-DEPENDENT PROTEASE ATPASE SUBUNIT HSLU"/>
    <property type="match status" value="1"/>
</dbReference>
<evidence type="ECO:0000256" key="3">
    <source>
        <dbReference type="ARBA" id="ARBA00022741"/>
    </source>
</evidence>
<feature type="domain" description="Clp ATPase C-terminal" evidence="9">
    <location>
        <begin position="381"/>
        <end position="475"/>
    </location>
</feature>
<evidence type="ECO:0000313" key="11">
    <source>
        <dbReference type="Proteomes" id="UP000178735"/>
    </source>
</evidence>
<feature type="binding site" evidence="6">
    <location>
        <position position="302"/>
    </location>
    <ligand>
        <name>ATP</name>
        <dbReference type="ChEBI" id="CHEBI:30616"/>
    </ligand>
</feature>
<dbReference type="GO" id="GO:0005524">
    <property type="term" value="F:ATP binding"/>
    <property type="evidence" value="ECO:0007669"/>
    <property type="project" value="UniProtKB-UniRule"/>
</dbReference>
<evidence type="ECO:0000259" key="8">
    <source>
        <dbReference type="SMART" id="SM00382"/>
    </source>
</evidence>
<dbReference type="InterPro" id="IPR004491">
    <property type="entry name" value="HslU"/>
</dbReference>
<keyword evidence="3 6" id="KW-0547">Nucleotide-binding</keyword>
<comment type="similarity">
    <text evidence="1 6">Belongs to the ClpX chaperone family. HslU subfamily.</text>
</comment>
<dbReference type="GO" id="GO:0009376">
    <property type="term" value="C:HslUV protease complex"/>
    <property type="evidence" value="ECO:0007669"/>
    <property type="project" value="UniProtKB-UniRule"/>
</dbReference>
<gene>
    <name evidence="6" type="primary">hslU</name>
    <name evidence="10" type="ORF">A2008_11780</name>
</gene>
<proteinExistence type="inferred from homology"/>
<feature type="binding site" evidence="6">
    <location>
        <position position="439"/>
    </location>
    <ligand>
        <name>ATP</name>
        <dbReference type="ChEBI" id="CHEBI:30616"/>
    </ligand>
</feature>
<dbReference type="NCBIfam" id="TIGR00390">
    <property type="entry name" value="hslU"/>
    <property type="match status" value="1"/>
</dbReference>
<dbReference type="STRING" id="1817813.A2008_11780"/>
<name>A0A1F7X0I3_9BACT</name>
<evidence type="ECO:0000313" key="10">
    <source>
        <dbReference type="EMBL" id="OGM07888.1"/>
    </source>
</evidence>
<dbReference type="InterPro" id="IPR050052">
    <property type="entry name" value="ATP-dep_Clp_protease_ClpX"/>
</dbReference>
<dbReference type="GO" id="GO:0016887">
    <property type="term" value="F:ATP hydrolysis activity"/>
    <property type="evidence" value="ECO:0007669"/>
    <property type="project" value="InterPro"/>
</dbReference>
<dbReference type="Gene3D" id="1.10.8.60">
    <property type="match status" value="1"/>
</dbReference>
<dbReference type="GO" id="GO:0043335">
    <property type="term" value="P:protein unfolding"/>
    <property type="evidence" value="ECO:0007669"/>
    <property type="project" value="UniProtKB-UniRule"/>
</dbReference>
<dbReference type="Pfam" id="PF07724">
    <property type="entry name" value="AAA_2"/>
    <property type="match status" value="1"/>
</dbReference>
<dbReference type="InterPro" id="IPR019489">
    <property type="entry name" value="Clp_ATPase_C"/>
</dbReference>
<dbReference type="SMART" id="SM00382">
    <property type="entry name" value="AAA"/>
    <property type="match status" value="1"/>
</dbReference>
<keyword evidence="2 6" id="KW-0963">Cytoplasm</keyword>
<dbReference type="PANTHER" id="PTHR48102">
    <property type="entry name" value="ATP-DEPENDENT CLP PROTEASE ATP-BINDING SUBUNIT CLPX-LIKE, MITOCHONDRIAL-RELATED"/>
    <property type="match status" value="1"/>
</dbReference>
<keyword evidence="5 6" id="KW-0143">Chaperone</keyword>
<evidence type="ECO:0000256" key="6">
    <source>
        <dbReference type="HAMAP-Rule" id="MF_00249"/>
    </source>
</evidence>
<dbReference type="CDD" id="cd19498">
    <property type="entry name" value="RecA-like_HslU"/>
    <property type="match status" value="1"/>
</dbReference>
<comment type="subunit">
    <text evidence="6">A double ring-shaped homohexamer of HslV is capped on each side by a ring-shaped HslU homohexamer. The assembly of the HslU/HslV complex is dependent on binding of ATP.</text>
</comment>
<dbReference type="HAMAP" id="MF_00249">
    <property type="entry name" value="HslU"/>
    <property type="match status" value="1"/>
</dbReference>
<feature type="domain" description="AAA+ ATPase" evidence="8">
    <location>
        <begin position="53"/>
        <end position="378"/>
    </location>
</feature>
<dbReference type="GO" id="GO:0036402">
    <property type="term" value="F:proteasome-activating activity"/>
    <property type="evidence" value="ECO:0007669"/>
    <property type="project" value="UniProtKB-UniRule"/>
</dbReference>
<keyword evidence="4 6" id="KW-0067">ATP-binding</keyword>
<organism evidence="10 11">
    <name type="scientific">Candidatus Wallbacteria bacterium GWC2_49_35</name>
    <dbReference type="NCBI Taxonomy" id="1817813"/>
    <lineage>
        <taxon>Bacteria</taxon>
        <taxon>Candidatus Walliibacteriota</taxon>
    </lineage>
</organism>
<sequence length="489" mass="54906">MELEESKLTPQEVVNYLDKYIIGQNEAKKAVAIAVRNRYRRMNVKGELKDEIIPKNIIMIGSTGVGKTEIARRLAKLVNAPFVKVEASKYTEVGYVGRDVESMVRDLVEFSINMVKKEHTKRFDEKAKTNVNRRILDALLPRDPGAQPQRTNPLANIFQAVAKSAGMPGFDGPVQDQQQGREAGREEGCEGAPSESYQSTYDKIKKMLDEGRLETKMIEIEVKESQMPLVEVFSNQGLEEMGFNMGSMFSGMFPERKKKKTVSVADARSLLYAEEINRLIDPDAITKEALFRVENNGIIFIDEIDKIAGARETRGPDVSREGVQRDILPILEGTSVSTKYGPVKTDHILFVAAGAFHISKPSDLIPELQGRFPIRVELKSLTCEDFIRILSEPKNSLIKQYQALLAAENVELEFDGSAIAEIAKIAFELNSTLENIGARRLYTVCEKILESVLFEVPSPDIARVAIDENYVREHLGDIVRSKDLNKYFL</sequence>
<evidence type="ECO:0000256" key="5">
    <source>
        <dbReference type="ARBA" id="ARBA00023186"/>
    </source>
</evidence>
<feature type="binding site" evidence="6">
    <location>
        <begin position="64"/>
        <end position="69"/>
    </location>
    <ligand>
        <name>ATP</name>
        <dbReference type="ChEBI" id="CHEBI:30616"/>
    </ligand>
</feature>
<evidence type="ECO:0000259" key="9">
    <source>
        <dbReference type="SMART" id="SM01086"/>
    </source>
</evidence>
<evidence type="ECO:0000256" key="2">
    <source>
        <dbReference type="ARBA" id="ARBA00022490"/>
    </source>
</evidence>
<dbReference type="Pfam" id="PF00004">
    <property type="entry name" value="AAA"/>
    <property type="match status" value="1"/>
</dbReference>
<dbReference type="GO" id="GO:0008233">
    <property type="term" value="F:peptidase activity"/>
    <property type="evidence" value="ECO:0007669"/>
    <property type="project" value="InterPro"/>
</dbReference>
<dbReference type="SMART" id="SM01086">
    <property type="entry name" value="ClpB_D2-small"/>
    <property type="match status" value="1"/>
</dbReference>
<dbReference type="Proteomes" id="UP000178735">
    <property type="component" value="Unassembled WGS sequence"/>
</dbReference>
<evidence type="ECO:0000256" key="7">
    <source>
        <dbReference type="SAM" id="MobiDB-lite"/>
    </source>
</evidence>
<dbReference type="FunFam" id="3.40.50.300:FF:000213">
    <property type="entry name" value="ATP-dependent protease ATPase subunit HslU"/>
    <property type="match status" value="1"/>
</dbReference>
<protein>
    <recommendedName>
        <fullName evidence="6">ATP-dependent protease ATPase subunit HslU</fullName>
    </recommendedName>
    <alternativeName>
        <fullName evidence="6">Unfoldase HslU</fullName>
    </alternativeName>
</protein>
<accession>A0A1F7X0I3</accession>
<evidence type="ECO:0000256" key="4">
    <source>
        <dbReference type="ARBA" id="ARBA00022840"/>
    </source>
</evidence>
<feature type="binding site" evidence="6">
    <location>
        <position position="22"/>
    </location>
    <ligand>
        <name>ATP</name>
        <dbReference type="ChEBI" id="CHEBI:30616"/>
    </ligand>
</feature>
<evidence type="ECO:0000256" key="1">
    <source>
        <dbReference type="ARBA" id="ARBA00009771"/>
    </source>
</evidence>